<sequence length="341" mass="38041">SERTTYHPNSFQPSTMAESTSLDEFYFTLSSQNVAPLWTVLDKMVPPIPNPSAAVCAWPYASLRPALLRSGSLITASDAERRVLMLTNPNMTAPYTTDTIYAGLQLILPGETAPAHRHVAFALRFIIEGERGFTAVEGKKLMMERGDVILTPSWHWHDHGSEGEGPMVWLDGLDLPVYRFLPVNFAENYSEARYPSVLAEEGQDGGLKYPWKRVAEALDANRASEPYARLEYRNAEGGHLSRTISAQAERVRVGTTSKGVREMVSFVYHVYEGRGSTRIVTPDGKEETVSWEARDTFSIPAWSLVRHTAIAGEGDRGDAYLFAVNDRPMIEALGLYRREVL</sequence>
<protein>
    <submittedName>
        <fullName evidence="4">RmlC-like cupin domain-containing protein</fullName>
    </submittedName>
</protein>
<dbReference type="InterPro" id="IPR014710">
    <property type="entry name" value="RmlC-like_jellyroll"/>
</dbReference>
<evidence type="ECO:0000256" key="2">
    <source>
        <dbReference type="ARBA" id="ARBA00023002"/>
    </source>
</evidence>
<keyword evidence="5" id="KW-1185">Reference proteome</keyword>
<dbReference type="InterPro" id="IPR047183">
    <property type="entry name" value="GDO-like"/>
</dbReference>
<dbReference type="Pfam" id="PF07883">
    <property type="entry name" value="Cupin_2"/>
    <property type="match status" value="1"/>
</dbReference>
<dbReference type="CDD" id="cd06992">
    <property type="entry name" value="cupin_GDO-like_C"/>
    <property type="match status" value="1"/>
</dbReference>
<feature type="domain" description="Cupin type-2" evidence="3">
    <location>
        <begin position="104"/>
        <end position="171"/>
    </location>
</feature>
<evidence type="ECO:0000313" key="5">
    <source>
        <dbReference type="Proteomes" id="UP001321760"/>
    </source>
</evidence>
<accession>A0AAV9GFE3</accession>
<dbReference type="Gene3D" id="2.60.120.10">
    <property type="entry name" value="Jelly Rolls"/>
    <property type="match status" value="1"/>
</dbReference>
<keyword evidence="1" id="KW-0223">Dioxygenase</keyword>
<name>A0AAV9GFE3_9PEZI</name>
<dbReference type="InterPro" id="IPR013096">
    <property type="entry name" value="Cupin_2"/>
</dbReference>
<organism evidence="4 5">
    <name type="scientific">Podospora aff. communis PSN243</name>
    <dbReference type="NCBI Taxonomy" id="3040156"/>
    <lineage>
        <taxon>Eukaryota</taxon>
        <taxon>Fungi</taxon>
        <taxon>Dikarya</taxon>
        <taxon>Ascomycota</taxon>
        <taxon>Pezizomycotina</taxon>
        <taxon>Sordariomycetes</taxon>
        <taxon>Sordariomycetidae</taxon>
        <taxon>Sordariales</taxon>
        <taxon>Podosporaceae</taxon>
        <taxon>Podospora</taxon>
    </lineage>
</organism>
<feature type="non-terminal residue" evidence="4">
    <location>
        <position position="1"/>
    </location>
</feature>
<dbReference type="InterPro" id="IPR011051">
    <property type="entry name" value="RmlC_Cupin_sf"/>
</dbReference>
<dbReference type="PANTHER" id="PTHR41517">
    <property type="entry name" value="1,2-DIOXYGENASE PROTEIN-RELATED"/>
    <property type="match status" value="1"/>
</dbReference>
<dbReference type="AlphaFoldDB" id="A0AAV9GFE3"/>
<dbReference type="EMBL" id="MU865951">
    <property type="protein sequence ID" value="KAK4447160.1"/>
    <property type="molecule type" value="Genomic_DNA"/>
</dbReference>
<evidence type="ECO:0000259" key="3">
    <source>
        <dbReference type="Pfam" id="PF07883"/>
    </source>
</evidence>
<reference evidence="4" key="1">
    <citation type="journal article" date="2023" name="Mol. Phylogenet. Evol.">
        <title>Genome-scale phylogeny and comparative genomics of the fungal order Sordariales.</title>
        <authorList>
            <person name="Hensen N."/>
            <person name="Bonometti L."/>
            <person name="Westerberg I."/>
            <person name="Brannstrom I.O."/>
            <person name="Guillou S."/>
            <person name="Cros-Aarteil S."/>
            <person name="Calhoun S."/>
            <person name="Haridas S."/>
            <person name="Kuo A."/>
            <person name="Mondo S."/>
            <person name="Pangilinan J."/>
            <person name="Riley R."/>
            <person name="LaButti K."/>
            <person name="Andreopoulos B."/>
            <person name="Lipzen A."/>
            <person name="Chen C."/>
            <person name="Yan M."/>
            <person name="Daum C."/>
            <person name="Ng V."/>
            <person name="Clum A."/>
            <person name="Steindorff A."/>
            <person name="Ohm R.A."/>
            <person name="Martin F."/>
            <person name="Silar P."/>
            <person name="Natvig D.O."/>
            <person name="Lalanne C."/>
            <person name="Gautier V."/>
            <person name="Ament-Velasquez S.L."/>
            <person name="Kruys A."/>
            <person name="Hutchinson M.I."/>
            <person name="Powell A.J."/>
            <person name="Barry K."/>
            <person name="Miller A.N."/>
            <person name="Grigoriev I.V."/>
            <person name="Debuchy R."/>
            <person name="Gladieux P."/>
            <person name="Hiltunen Thoren M."/>
            <person name="Johannesson H."/>
        </authorList>
    </citation>
    <scope>NUCLEOTIDE SEQUENCE</scope>
    <source>
        <strain evidence="4">PSN243</strain>
    </source>
</reference>
<dbReference type="SUPFAM" id="SSF51182">
    <property type="entry name" value="RmlC-like cupins"/>
    <property type="match status" value="1"/>
</dbReference>
<proteinExistence type="predicted"/>
<reference evidence="4" key="2">
    <citation type="submission" date="2023-05" db="EMBL/GenBank/DDBJ databases">
        <authorList>
            <consortium name="Lawrence Berkeley National Laboratory"/>
            <person name="Steindorff A."/>
            <person name="Hensen N."/>
            <person name="Bonometti L."/>
            <person name="Westerberg I."/>
            <person name="Brannstrom I.O."/>
            <person name="Guillou S."/>
            <person name="Cros-Aarteil S."/>
            <person name="Calhoun S."/>
            <person name="Haridas S."/>
            <person name="Kuo A."/>
            <person name="Mondo S."/>
            <person name="Pangilinan J."/>
            <person name="Riley R."/>
            <person name="Labutti K."/>
            <person name="Andreopoulos B."/>
            <person name="Lipzen A."/>
            <person name="Chen C."/>
            <person name="Yanf M."/>
            <person name="Daum C."/>
            <person name="Ng V."/>
            <person name="Clum A."/>
            <person name="Ohm R."/>
            <person name="Martin F."/>
            <person name="Silar P."/>
            <person name="Natvig D."/>
            <person name="Lalanne C."/>
            <person name="Gautier V."/>
            <person name="Ament-Velasquez S.L."/>
            <person name="Kruys A."/>
            <person name="Hutchinson M.I."/>
            <person name="Powell A.J."/>
            <person name="Barry K."/>
            <person name="Miller A.N."/>
            <person name="Grigoriev I.V."/>
            <person name="Debuchy R."/>
            <person name="Gladieux P."/>
            <person name="Thoren M.H."/>
            <person name="Johannesson H."/>
        </authorList>
    </citation>
    <scope>NUCLEOTIDE SEQUENCE</scope>
    <source>
        <strain evidence="4">PSN243</strain>
    </source>
</reference>
<dbReference type="CDD" id="cd02216">
    <property type="entry name" value="cupin_GDO-like_N"/>
    <property type="match status" value="1"/>
</dbReference>
<evidence type="ECO:0000256" key="1">
    <source>
        <dbReference type="ARBA" id="ARBA00022964"/>
    </source>
</evidence>
<keyword evidence="2" id="KW-0560">Oxidoreductase</keyword>
<gene>
    <name evidence="4" type="ORF">QBC34DRAFT_303740</name>
</gene>
<dbReference type="PANTHER" id="PTHR41517:SF1">
    <property type="entry name" value="CUPIN"/>
    <property type="match status" value="1"/>
</dbReference>
<dbReference type="GO" id="GO:0051213">
    <property type="term" value="F:dioxygenase activity"/>
    <property type="evidence" value="ECO:0007669"/>
    <property type="project" value="UniProtKB-KW"/>
</dbReference>
<comment type="caution">
    <text evidence="4">The sequence shown here is derived from an EMBL/GenBank/DDBJ whole genome shotgun (WGS) entry which is preliminary data.</text>
</comment>
<dbReference type="Proteomes" id="UP001321760">
    <property type="component" value="Unassembled WGS sequence"/>
</dbReference>
<evidence type="ECO:0000313" key="4">
    <source>
        <dbReference type="EMBL" id="KAK4447160.1"/>
    </source>
</evidence>